<accession>A0A7J9G612</accession>
<evidence type="ECO:0000313" key="2">
    <source>
        <dbReference type="EMBL" id="MBA0792943.1"/>
    </source>
</evidence>
<dbReference type="InterPro" id="IPR017956">
    <property type="entry name" value="AT_hook_DNA-bd_motif"/>
</dbReference>
<sequence length="51" mass="5702">MLKNINLRVDPNAPPKRGRGRPPKPKKAIKTKTTIPPPLGVKRGRNRPLKV</sequence>
<dbReference type="PRINTS" id="PR00929">
    <property type="entry name" value="ATHOOK"/>
</dbReference>
<gene>
    <name evidence="2" type="ORF">Gohar_017392</name>
</gene>
<feature type="compositionally biased region" description="Basic residues" evidence="1">
    <location>
        <begin position="16"/>
        <end position="30"/>
    </location>
</feature>
<feature type="compositionally biased region" description="Basic residues" evidence="1">
    <location>
        <begin position="42"/>
        <end position="51"/>
    </location>
</feature>
<feature type="region of interest" description="Disordered" evidence="1">
    <location>
        <begin position="1"/>
        <end position="51"/>
    </location>
</feature>
<evidence type="ECO:0000256" key="1">
    <source>
        <dbReference type="SAM" id="MobiDB-lite"/>
    </source>
</evidence>
<name>A0A7J9G612_9ROSI</name>
<protein>
    <submittedName>
        <fullName evidence="2">Uncharacterized protein</fullName>
    </submittedName>
</protein>
<dbReference type="Proteomes" id="UP000593560">
    <property type="component" value="Unassembled WGS sequence"/>
</dbReference>
<reference evidence="2 3" key="1">
    <citation type="journal article" date="2019" name="Genome Biol. Evol.">
        <title>Insights into the evolution of the New World diploid cottons (Gossypium, subgenus Houzingenia) based on genome sequencing.</title>
        <authorList>
            <person name="Grover C.E."/>
            <person name="Arick M.A. 2nd"/>
            <person name="Thrash A."/>
            <person name="Conover J.L."/>
            <person name="Sanders W.S."/>
            <person name="Peterson D.G."/>
            <person name="Frelichowski J.E."/>
            <person name="Scheffler J.A."/>
            <person name="Scheffler B.E."/>
            <person name="Wendel J.F."/>
        </authorList>
    </citation>
    <scope>NUCLEOTIDE SEQUENCE [LARGE SCALE GENOMIC DNA]</scope>
    <source>
        <strain evidence="2">0</strain>
        <tissue evidence="2">Leaf</tissue>
    </source>
</reference>
<comment type="caution">
    <text evidence="2">The sequence shown here is derived from an EMBL/GenBank/DDBJ whole genome shotgun (WGS) entry which is preliminary data.</text>
</comment>
<organism evidence="2 3">
    <name type="scientific">Gossypium harknessii</name>
    <dbReference type="NCBI Taxonomy" id="34285"/>
    <lineage>
        <taxon>Eukaryota</taxon>
        <taxon>Viridiplantae</taxon>
        <taxon>Streptophyta</taxon>
        <taxon>Embryophyta</taxon>
        <taxon>Tracheophyta</taxon>
        <taxon>Spermatophyta</taxon>
        <taxon>Magnoliopsida</taxon>
        <taxon>eudicotyledons</taxon>
        <taxon>Gunneridae</taxon>
        <taxon>Pentapetalae</taxon>
        <taxon>rosids</taxon>
        <taxon>malvids</taxon>
        <taxon>Malvales</taxon>
        <taxon>Malvaceae</taxon>
        <taxon>Malvoideae</taxon>
        <taxon>Gossypium</taxon>
    </lineage>
</organism>
<keyword evidence="3" id="KW-1185">Reference proteome</keyword>
<dbReference type="EMBL" id="JABFAD010000002">
    <property type="protein sequence ID" value="MBA0792943.1"/>
    <property type="molecule type" value="Genomic_DNA"/>
</dbReference>
<proteinExistence type="predicted"/>
<dbReference type="AlphaFoldDB" id="A0A7J9G612"/>
<evidence type="ECO:0000313" key="3">
    <source>
        <dbReference type="Proteomes" id="UP000593560"/>
    </source>
</evidence>
<dbReference type="GO" id="GO:0003677">
    <property type="term" value="F:DNA binding"/>
    <property type="evidence" value="ECO:0007669"/>
    <property type="project" value="InterPro"/>
</dbReference>